<name>A0A915HVA0_ROMCU</name>
<dbReference type="WBParaSite" id="nRc.2.0.1.t05710-RA">
    <property type="protein sequence ID" value="nRc.2.0.1.t05710-RA"/>
    <property type="gene ID" value="nRc.2.0.1.g05710"/>
</dbReference>
<dbReference type="Proteomes" id="UP000887565">
    <property type="component" value="Unplaced"/>
</dbReference>
<proteinExistence type="predicted"/>
<evidence type="ECO:0000313" key="1">
    <source>
        <dbReference type="Proteomes" id="UP000887565"/>
    </source>
</evidence>
<keyword evidence="1" id="KW-1185">Reference proteome</keyword>
<evidence type="ECO:0000313" key="2">
    <source>
        <dbReference type="WBParaSite" id="nRc.2.0.1.t05710-RA"/>
    </source>
</evidence>
<sequence length="74" mass="8024">MRYFGTGESFLFKCPGINHSSSSSSINTVKNTSVNNGTIFFYPWVGKELCVTDLKPGQELFQAANENCLLIGGG</sequence>
<protein>
    <submittedName>
        <fullName evidence="2">Uncharacterized protein</fullName>
    </submittedName>
</protein>
<accession>A0A915HVA0</accession>
<reference evidence="2" key="1">
    <citation type="submission" date="2022-11" db="UniProtKB">
        <authorList>
            <consortium name="WormBaseParasite"/>
        </authorList>
    </citation>
    <scope>IDENTIFICATION</scope>
</reference>
<organism evidence="1 2">
    <name type="scientific">Romanomermis culicivorax</name>
    <name type="common">Nematode worm</name>
    <dbReference type="NCBI Taxonomy" id="13658"/>
    <lineage>
        <taxon>Eukaryota</taxon>
        <taxon>Metazoa</taxon>
        <taxon>Ecdysozoa</taxon>
        <taxon>Nematoda</taxon>
        <taxon>Enoplea</taxon>
        <taxon>Dorylaimia</taxon>
        <taxon>Mermithida</taxon>
        <taxon>Mermithoidea</taxon>
        <taxon>Mermithidae</taxon>
        <taxon>Romanomermis</taxon>
    </lineage>
</organism>
<dbReference type="AlphaFoldDB" id="A0A915HVA0"/>